<feature type="region of interest" description="Disordered" evidence="1">
    <location>
        <begin position="695"/>
        <end position="717"/>
    </location>
</feature>
<organism evidence="3 4">
    <name type="scientific">Aureobasidium melanogenum</name>
    <name type="common">Aureobasidium pullulans var. melanogenum</name>
    <dbReference type="NCBI Taxonomy" id="46634"/>
    <lineage>
        <taxon>Eukaryota</taxon>
        <taxon>Fungi</taxon>
        <taxon>Dikarya</taxon>
        <taxon>Ascomycota</taxon>
        <taxon>Pezizomycotina</taxon>
        <taxon>Dothideomycetes</taxon>
        <taxon>Dothideomycetidae</taxon>
        <taxon>Dothideales</taxon>
        <taxon>Saccotheciaceae</taxon>
        <taxon>Aureobasidium</taxon>
    </lineage>
</organism>
<keyword evidence="2" id="KW-0732">Signal</keyword>
<dbReference type="Proteomes" id="UP000767238">
    <property type="component" value="Unassembled WGS sequence"/>
</dbReference>
<sequence>MRSFVFFSTFVLSFALFQLVAARATSQQKRAEQDTSPNGVVNFIRDLFGLTARQEQVCVEDDIYTQLHADPNANDFCNQFLGNPPDIVAVYTTPVTTVTDTYTTITTTTTNTIHVAATVPAVVTPQAKAKRDLTKNRFDPGAVARYIRAAEDNGATTADSSFISALSSACSCQTLIAATTTVTYTEDVSIYTQRAYANTIQTVDTTVTSGTVTTIIAGSSAVAVPSSSVSMAGQAPSADVASLTSMSSAAASPTPTSPAIVCPDDNNSIDSQLIDGQLFQYLVQCDTDITDNNLAQYRYQTFTECAAACGSANYGFSSAVCLGAVFYPGADSGSNCFLKKSANSTVIAGGINAVILQRIEVAVNESTTPSAVYLSSPTVSSVDTSSMLSSIFQNSTTSMPIITPAPAVGYARLATSYSTYVSGGSTYSSAEIYSTYVSGNGSWYESYYTTYTVAWAASSTQEVSYATSSSSNSGSNSESSGSTGGGDSTIGSTGSSSGNSTGVSGGSGGAASGSGSGAGSSSGYTITTTVYNNTETNGNQQIRNETIVTTYTWSNGTITSSSTTTITQTNIGSSSGGTSGSSSGETGSASGSSGGSTSGSAGNSSGSTGGSSGGANGGGNGGIVTNGTIIVTNSTTVTNNTISVNGTAGGANGGSNGGSGGGAAGNVSTDIIVSTIFSTEVSTVYLTASTPFSASISGAGRSGSESPPTSTPFPSLTPSFPINGTLSTSIPMYNSSSGVYVLPSVTGLPSGSPSPSANATTSSPFSASSTEGNRSGSASPLTTPYGFSNASTPVGPTGTAPSTYSGSTPSMERSGTLAPPTAIPMGNSSVSVPLSTGIPSLNKTSMAPSASFPFPTANSTFLLPTGTAPSASFPFPTANSSVVIGPTGTGPSSGFPLPSANSSAPIGTGTYTTATDLRSGSLSPPGPSATFPSAKNGTCTDMPPVTVIMFSTITEAATTVYATTTLLGCYSNCPPAGQGYYGPFGGFPEPTTPATTPAA</sequence>
<evidence type="ECO:0000313" key="3">
    <source>
        <dbReference type="EMBL" id="KAH0214976.1"/>
    </source>
</evidence>
<name>A0A9P8K5H8_AURME</name>
<feature type="compositionally biased region" description="Low complexity" evidence="1">
    <location>
        <begin position="555"/>
        <end position="573"/>
    </location>
</feature>
<feature type="chain" id="PRO_5040274388" description="WSC domain-containing protein" evidence="2">
    <location>
        <begin position="23"/>
        <end position="999"/>
    </location>
</feature>
<feature type="compositionally biased region" description="Low complexity" evidence="1">
    <location>
        <begin position="489"/>
        <end position="502"/>
    </location>
</feature>
<feature type="compositionally biased region" description="Polar residues" evidence="1">
    <location>
        <begin position="773"/>
        <end position="813"/>
    </location>
</feature>
<feature type="region of interest" description="Disordered" evidence="1">
    <location>
        <begin position="747"/>
        <end position="817"/>
    </location>
</feature>
<reference evidence="3" key="2">
    <citation type="submission" date="2021-08" db="EMBL/GenBank/DDBJ databases">
        <authorList>
            <person name="Gostincar C."/>
            <person name="Sun X."/>
            <person name="Song Z."/>
            <person name="Gunde-Cimerman N."/>
        </authorList>
    </citation>
    <scope>NUCLEOTIDE SEQUENCE</scope>
    <source>
        <strain evidence="3">EXF-8016</strain>
    </source>
</reference>
<evidence type="ECO:0000256" key="2">
    <source>
        <dbReference type="SAM" id="SignalP"/>
    </source>
</evidence>
<gene>
    <name evidence="3" type="ORF">KCV03_g8296</name>
</gene>
<feature type="region of interest" description="Disordered" evidence="1">
    <location>
        <begin position="466"/>
        <end position="521"/>
    </location>
</feature>
<feature type="region of interest" description="Disordered" evidence="1">
    <location>
        <begin position="917"/>
        <end position="936"/>
    </location>
</feature>
<feature type="signal peptide" evidence="2">
    <location>
        <begin position="1"/>
        <end position="22"/>
    </location>
</feature>
<dbReference type="OrthoDB" id="3939858at2759"/>
<feature type="compositionally biased region" description="Low complexity" evidence="1">
    <location>
        <begin position="466"/>
        <end position="481"/>
    </location>
</feature>
<proteinExistence type="predicted"/>
<feature type="region of interest" description="Disordered" evidence="1">
    <location>
        <begin position="555"/>
        <end position="619"/>
    </location>
</feature>
<feature type="compositionally biased region" description="Low complexity" evidence="1">
    <location>
        <begin position="747"/>
        <end position="772"/>
    </location>
</feature>
<dbReference type="EMBL" id="JAHFYH010000078">
    <property type="protein sequence ID" value="KAH0214976.1"/>
    <property type="molecule type" value="Genomic_DNA"/>
</dbReference>
<comment type="caution">
    <text evidence="3">The sequence shown here is derived from an EMBL/GenBank/DDBJ whole genome shotgun (WGS) entry which is preliminary data.</text>
</comment>
<reference evidence="3" key="1">
    <citation type="journal article" date="2021" name="J Fungi (Basel)">
        <title>Virulence traits and population genomics of the black yeast Aureobasidium melanogenum.</title>
        <authorList>
            <person name="Cernosa A."/>
            <person name="Sun X."/>
            <person name="Gostincar C."/>
            <person name="Fang C."/>
            <person name="Gunde-Cimerman N."/>
            <person name="Song Z."/>
        </authorList>
    </citation>
    <scope>NUCLEOTIDE SEQUENCE</scope>
    <source>
        <strain evidence="3">EXF-8016</strain>
    </source>
</reference>
<feature type="compositionally biased region" description="Gly residues" evidence="1">
    <location>
        <begin position="503"/>
        <end position="520"/>
    </location>
</feature>
<feature type="compositionally biased region" description="Low complexity" evidence="1">
    <location>
        <begin position="580"/>
        <end position="591"/>
    </location>
</feature>
<evidence type="ECO:0000256" key="1">
    <source>
        <dbReference type="SAM" id="MobiDB-lite"/>
    </source>
</evidence>
<protein>
    <recommendedName>
        <fullName evidence="5">WSC domain-containing protein</fullName>
    </recommendedName>
</protein>
<feature type="non-terminal residue" evidence="3">
    <location>
        <position position="1"/>
    </location>
</feature>
<evidence type="ECO:0000313" key="4">
    <source>
        <dbReference type="Proteomes" id="UP000767238"/>
    </source>
</evidence>
<accession>A0A9P8K5H8</accession>
<dbReference type="AlphaFoldDB" id="A0A9P8K5H8"/>
<feature type="compositionally biased region" description="Gly residues" evidence="1">
    <location>
        <begin position="607"/>
        <end position="619"/>
    </location>
</feature>
<evidence type="ECO:0008006" key="5">
    <source>
        <dbReference type="Google" id="ProtNLM"/>
    </source>
</evidence>